<dbReference type="GO" id="GO:0005737">
    <property type="term" value="C:cytoplasm"/>
    <property type="evidence" value="ECO:0007669"/>
    <property type="project" value="UniProtKB-SubCell"/>
</dbReference>
<evidence type="ECO:0000256" key="3">
    <source>
        <dbReference type="ARBA" id="ARBA00018111"/>
    </source>
</evidence>
<dbReference type="PATRIC" id="fig|1237149.3.peg.4010"/>
<dbReference type="Gene3D" id="1.10.10.10">
    <property type="entry name" value="Winged helix-like DNA-binding domain superfamily/Winged helix DNA-binding domain"/>
    <property type="match status" value="2"/>
</dbReference>
<feature type="domain" description="RecX first three-helical" evidence="7">
    <location>
        <begin position="12"/>
        <end position="51"/>
    </location>
</feature>
<dbReference type="InterPro" id="IPR053926">
    <property type="entry name" value="RecX_HTH_1st"/>
</dbReference>
<evidence type="ECO:0000313" key="8">
    <source>
        <dbReference type="EMBL" id="ELR69972.1"/>
    </source>
</evidence>
<dbReference type="Pfam" id="PF02631">
    <property type="entry name" value="RecX_HTH2"/>
    <property type="match status" value="1"/>
</dbReference>
<dbReference type="AlphaFoldDB" id="L8JRI5"/>
<dbReference type="GO" id="GO:0006282">
    <property type="term" value="P:regulation of DNA repair"/>
    <property type="evidence" value="ECO:0007669"/>
    <property type="project" value="InterPro"/>
</dbReference>
<comment type="subcellular location">
    <subcellularLocation>
        <location evidence="1">Cytoplasm</location>
    </subcellularLocation>
</comment>
<dbReference type="InterPro" id="IPR003783">
    <property type="entry name" value="Regulatory_RecX"/>
</dbReference>
<evidence type="ECO:0000313" key="9">
    <source>
        <dbReference type="Proteomes" id="UP000011135"/>
    </source>
</evidence>
<dbReference type="Proteomes" id="UP000011135">
    <property type="component" value="Unassembled WGS sequence"/>
</dbReference>
<dbReference type="PANTHER" id="PTHR33602">
    <property type="entry name" value="REGULATORY PROTEIN RECX FAMILY PROTEIN"/>
    <property type="match status" value="1"/>
</dbReference>
<dbReference type="Pfam" id="PF21982">
    <property type="entry name" value="RecX_HTH1"/>
    <property type="match status" value="1"/>
</dbReference>
<keyword evidence="4" id="KW-0963">Cytoplasm</keyword>
<reference evidence="8 9" key="1">
    <citation type="submission" date="2012-12" db="EMBL/GenBank/DDBJ databases">
        <title>Genome assembly of Fulvivirga imtechensis AK7.</title>
        <authorList>
            <person name="Nupur N."/>
            <person name="Khatri I."/>
            <person name="Kumar R."/>
            <person name="Subramanian S."/>
            <person name="Pinnaka A."/>
        </authorList>
    </citation>
    <scope>NUCLEOTIDE SEQUENCE [LARGE SCALE GENOMIC DNA]</scope>
    <source>
        <strain evidence="8 9">AK7</strain>
    </source>
</reference>
<dbReference type="OrthoDB" id="1523826at2"/>
<feature type="domain" description="RecX third three-helical" evidence="6">
    <location>
        <begin position="105"/>
        <end position="152"/>
    </location>
</feature>
<dbReference type="InterPro" id="IPR053925">
    <property type="entry name" value="RecX_HTH_3rd"/>
</dbReference>
<evidence type="ECO:0000259" key="5">
    <source>
        <dbReference type="Pfam" id="PF02631"/>
    </source>
</evidence>
<dbReference type="Pfam" id="PF21981">
    <property type="entry name" value="RecX_HTH3"/>
    <property type="match status" value="1"/>
</dbReference>
<sequence length="157" mass="18067">MAAKAPLTVKEAKIKAADFCAYQERTQQQVRDKLYSYGLTPDEVEDVLTDLITEGFVNEERFAISYAGGKFRLKKWGRLKIIQGLKALKISDYCINKGLQEINEDDYLDTLNTLLEKKRQSIKEQDNFIIKKKLANYALQKGYETDLIWDCIGQGEM</sequence>
<protein>
    <recommendedName>
        <fullName evidence="3">Regulatory protein RecX</fullName>
    </recommendedName>
</protein>
<comment type="similarity">
    <text evidence="2">Belongs to the RecX family.</text>
</comment>
<gene>
    <name evidence="8" type="ORF">C900_04495</name>
</gene>
<dbReference type="EMBL" id="AMZN01000064">
    <property type="protein sequence ID" value="ELR69972.1"/>
    <property type="molecule type" value="Genomic_DNA"/>
</dbReference>
<evidence type="ECO:0000256" key="1">
    <source>
        <dbReference type="ARBA" id="ARBA00004496"/>
    </source>
</evidence>
<evidence type="ECO:0000256" key="2">
    <source>
        <dbReference type="ARBA" id="ARBA00009695"/>
    </source>
</evidence>
<name>L8JRI5_9BACT</name>
<evidence type="ECO:0000256" key="4">
    <source>
        <dbReference type="ARBA" id="ARBA00022490"/>
    </source>
</evidence>
<comment type="caution">
    <text evidence="8">The sequence shown here is derived from an EMBL/GenBank/DDBJ whole genome shotgun (WGS) entry which is preliminary data.</text>
</comment>
<dbReference type="InterPro" id="IPR053924">
    <property type="entry name" value="RecX_HTH_2nd"/>
</dbReference>
<organism evidence="8 9">
    <name type="scientific">Fulvivirga imtechensis AK7</name>
    <dbReference type="NCBI Taxonomy" id="1237149"/>
    <lineage>
        <taxon>Bacteria</taxon>
        <taxon>Pseudomonadati</taxon>
        <taxon>Bacteroidota</taxon>
        <taxon>Cytophagia</taxon>
        <taxon>Cytophagales</taxon>
        <taxon>Fulvivirgaceae</taxon>
        <taxon>Fulvivirga</taxon>
    </lineage>
</organism>
<evidence type="ECO:0000259" key="7">
    <source>
        <dbReference type="Pfam" id="PF21982"/>
    </source>
</evidence>
<accession>L8JRI5</accession>
<keyword evidence="9" id="KW-1185">Reference proteome</keyword>
<dbReference type="InterPro" id="IPR036388">
    <property type="entry name" value="WH-like_DNA-bd_sf"/>
</dbReference>
<evidence type="ECO:0000259" key="6">
    <source>
        <dbReference type="Pfam" id="PF21981"/>
    </source>
</evidence>
<proteinExistence type="inferred from homology"/>
<feature type="domain" description="RecX second three-helical" evidence="5">
    <location>
        <begin position="58"/>
        <end position="99"/>
    </location>
</feature>
<dbReference type="STRING" id="1237149.C900_04495"/>
<dbReference type="RefSeq" id="WP_009581677.1">
    <property type="nucleotide sequence ID" value="NZ_AMZN01000064.1"/>
</dbReference>
<dbReference type="eggNOG" id="COG2137">
    <property type="taxonomic scope" value="Bacteria"/>
</dbReference>
<dbReference type="PANTHER" id="PTHR33602:SF1">
    <property type="entry name" value="REGULATORY PROTEIN RECX FAMILY PROTEIN"/>
    <property type="match status" value="1"/>
</dbReference>